<organism evidence="3 4">
    <name type="scientific">Flavobacterium humi</name>
    <dbReference type="NCBI Taxonomy" id="2562683"/>
    <lineage>
        <taxon>Bacteria</taxon>
        <taxon>Pseudomonadati</taxon>
        <taxon>Bacteroidota</taxon>
        <taxon>Flavobacteriia</taxon>
        <taxon>Flavobacteriales</taxon>
        <taxon>Flavobacteriaceae</taxon>
        <taxon>Flavobacterium</taxon>
    </lineage>
</organism>
<dbReference type="InterPro" id="IPR026444">
    <property type="entry name" value="Secre_tail"/>
</dbReference>
<reference evidence="3 4" key="1">
    <citation type="submission" date="2019-04" db="EMBL/GenBank/DDBJ databases">
        <title>Flavobacterium sp. strain DS2-A Genome sequencing and assembly.</title>
        <authorList>
            <person name="Kim I."/>
        </authorList>
    </citation>
    <scope>NUCLEOTIDE SEQUENCE [LARGE SCALE GENOMIC DNA]</scope>
    <source>
        <strain evidence="3 4">DS2-A</strain>
    </source>
</reference>
<evidence type="ECO:0000313" key="4">
    <source>
        <dbReference type="Proteomes" id="UP000297407"/>
    </source>
</evidence>
<proteinExistence type="predicted"/>
<gene>
    <name evidence="3" type="ORF">E4635_14285</name>
</gene>
<accession>A0A4Z0L402</accession>
<dbReference type="AlphaFoldDB" id="A0A4Z0L402"/>
<evidence type="ECO:0000259" key="2">
    <source>
        <dbReference type="Pfam" id="PF18962"/>
    </source>
</evidence>
<keyword evidence="4" id="KW-1185">Reference proteome</keyword>
<dbReference type="Gene3D" id="2.80.10.50">
    <property type="match status" value="5"/>
</dbReference>
<keyword evidence="1" id="KW-0732">Signal</keyword>
<dbReference type="InterPro" id="IPR013431">
    <property type="entry name" value="Delta_60_rpt"/>
</dbReference>
<comment type="caution">
    <text evidence="3">The sequence shown here is derived from an EMBL/GenBank/DDBJ whole genome shotgun (WGS) entry which is preliminary data.</text>
</comment>
<dbReference type="Proteomes" id="UP000297407">
    <property type="component" value="Unassembled WGS sequence"/>
</dbReference>
<dbReference type="Pfam" id="PF17164">
    <property type="entry name" value="DUF5122"/>
    <property type="match status" value="8"/>
</dbReference>
<dbReference type="EMBL" id="SRLH01000008">
    <property type="protein sequence ID" value="TGD56957.1"/>
    <property type="molecule type" value="Genomic_DNA"/>
</dbReference>
<evidence type="ECO:0000313" key="3">
    <source>
        <dbReference type="EMBL" id="TGD56957.1"/>
    </source>
</evidence>
<dbReference type="SUPFAM" id="SSF63829">
    <property type="entry name" value="Calcium-dependent phosphotriesterase"/>
    <property type="match status" value="1"/>
</dbReference>
<dbReference type="RefSeq" id="WP_135527381.1">
    <property type="nucleotide sequence ID" value="NZ_SRLH01000008.1"/>
</dbReference>
<feature type="domain" description="Secretion system C-terminal sorting" evidence="2">
    <location>
        <begin position="807"/>
        <end position="879"/>
    </location>
</feature>
<evidence type="ECO:0000256" key="1">
    <source>
        <dbReference type="ARBA" id="ARBA00022729"/>
    </source>
</evidence>
<protein>
    <submittedName>
        <fullName evidence="3">T9SS type A sorting domain-containing protein</fullName>
    </submittedName>
</protein>
<dbReference type="NCBIfam" id="TIGR04183">
    <property type="entry name" value="Por_Secre_tail"/>
    <property type="match status" value="1"/>
</dbReference>
<name>A0A4Z0L402_9FLAO</name>
<dbReference type="SUPFAM" id="SSF75011">
    <property type="entry name" value="3-carboxy-cis,cis-mucoante lactonizing enzyme"/>
    <property type="match status" value="1"/>
</dbReference>
<dbReference type="NCBIfam" id="TIGR02608">
    <property type="entry name" value="delta_60_rpt"/>
    <property type="match status" value="10"/>
</dbReference>
<dbReference type="OrthoDB" id="9805017at2"/>
<sequence>MKKKLLFLLIPFFSYSQVQVLDPSFHGDGLEIHAGSDSPSAQYAYDALLQPDGKIIYAGRINSPQIGAFVARYNPDGSKDSSFNQYGFKTFSSPSLFQTVVLQNDGKILLAGLNSLFRLSPNGSLDPSFNTTGILSITMGVNSLNIKCISVQSDGKIIASGYINSGTTTFAVARINSNGSLDTTFDGDGIATIAMSTGNDEIYSHKIQADGKIVVFGAAHNGTDYDFAMARITTTGSLDTSFGTGGKTITSFVVGNDYGRSGEILQDGKILLLGVSGGKFALARYLDNGILDTSFSGDGKLTLNENLTVTTTTTNGSSHFIPRLKILSSGKILMAGNSNNDFKTIQLLADGSYDTSFDFDGVVTVNNNTDTSSILLQKPDGKIITGGNSYVSNLSDAKIKQIELDTNGSVLSNTDKNIYTSYDESIGGTLKLSDQSIVVVSSVYINYQKTLVVEKFLPDGFHDMDFGTLGHTYIAASDNVNKILLLSDDSIIVNSGLSLYKITPSGILDAAFGTAGILNVLELTNYQANYIDDMLISNDNKILLACDYIPDGNSTILTGILKFNLNGTFDTAFGTNGTITYGFSNLNNYNEWPNAFFQDANGKIIVASVTFPQSQSYSSKISFSRLNPDGSFDSTFGTNGKITHDYAPSIWTNTIRSGTDNGYLVSFHEPSTNGLNSSTLKINNDGSIYTLFGNNGVARDITGTYNNNMIVIPNGKYLKAGLHNNQFSISRYNTDGTSDSTFGTNGEINTTIGFASQIYDIELQADGKLLAIGSSFDGNSRLITLARYTNVTLGTLDFSEGKKALLIYPNPIENEANFEYTLANPEKITITILDFQGKAVKNIVSGQYQDAGKQKLLFSTEGLSSGNYIVRIASESGSQSVHILKK</sequence>
<dbReference type="Pfam" id="PF18962">
    <property type="entry name" value="Por_Secre_tail"/>
    <property type="match status" value="1"/>
</dbReference>